<dbReference type="EMBL" id="QJVD01000058">
    <property type="protein sequence ID" value="PYI64303.1"/>
    <property type="molecule type" value="Genomic_DNA"/>
</dbReference>
<dbReference type="RefSeq" id="WP_110503177.1">
    <property type="nucleotide sequence ID" value="NZ_QJVD01000058.1"/>
</dbReference>
<dbReference type="AlphaFoldDB" id="A0A2V5L3J9"/>
<feature type="transmembrane region" description="Helical" evidence="1">
    <location>
        <begin position="79"/>
        <end position="100"/>
    </location>
</feature>
<keyword evidence="1" id="KW-1133">Transmembrane helix</keyword>
<evidence type="ECO:0000313" key="2">
    <source>
        <dbReference type="EMBL" id="PYI64303.1"/>
    </source>
</evidence>
<gene>
    <name evidence="2" type="ORF">CVV68_22295</name>
</gene>
<protein>
    <recommendedName>
        <fullName evidence="4">DUF2568 domain-containing protein</fullName>
    </recommendedName>
</protein>
<organism evidence="2 3">
    <name type="scientific">Arthrobacter livingstonensis</name>
    <dbReference type="NCBI Taxonomy" id="670078"/>
    <lineage>
        <taxon>Bacteria</taxon>
        <taxon>Bacillati</taxon>
        <taxon>Actinomycetota</taxon>
        <taxon>Actinomycetes</taxon>
        <taxon>Micrococcales</taxon>
        <taxon>Micrococcaceae</taxon>
        <taxon>Arthrobacter</taxon>
    </lineage>
</organism>
<reference evidence="2 3" key="1">
    <citation type="submission" date="2018-05" db="EMBL/GenBank/DDBJ databases">
        <title>Genetic diversity of glacier-inhabiting Cryobacterium bacteria in China and description of Cryobacterium mengkeensis sp. nov. and Arthrobacter glacialis sp. nov.</title>
        <authorList>
            <person name="Liu Q."/>
            <person name="Xin Y.-H."/>
        </authorList>
    </citation>
    <scope>NUCLEOTIDE SEQUENCE [LARGE SCALE GENOMIC DNA]</scope>
    <source>
        <strain evidence="2 3">LI2</strain>
    </source>
</reference>
<keyword evidence="1" id="KW-0472">Membrane</keyword>
<accession>A0A2V5L3J9</accession>
<dbReference type="InterPro" id="IPR021214">
    <property type="entry name" value="DUF2568"/>
</dbReference>
<feature type="transmembrane region" description="Helical" evidence="1">
    <location>
        <begin position="106"/>
        <end position="125"/>
    </location>
</feature>
<feature type="transmembrane region" description="Helical" evidence="1">
    <location>
        <begin position="21"/>
        <end position="45"/>
    </location>
</feature>
<dbReference type="OrthoDB" id="5076471at2"/>
<comment type="caution">
    <text evidence="2">The sequence shown here is derived from an EMBL/GenBank/DDBJ whole genome shotgun (WGS) entry which is preliminary data.</text>
</comment>
<proteinExistence type="predicted"/>
<evidence type="ECO:0008006" key="4">
    <source>
        <dbReference type="Google" id="ProtNLM"/>
    </source>
</evidence>
<evidence type="ECO:0000256" key="1">
    <source>
        <dbReference type="SAM" id="Phobius"/>
    </source>
</evidence>
<name>A0A2V5L3J9_9MICC</name>
<dbReference type="Pfam" id="PF10823">
    <property type="entry name" value="DUF2568"/>
    <property type="match status" value="1"/>
</dbReference>
<feature type="transmembrane region" description="Helical" evidence="1">
    <location>
        <begin position="51"/>
        <end position="72"/>
    </location>
</feature>
<sequence length="128" mass="13714">MGRRRAEVATTRNSGITAVAEGMLLPATAFVLEVAMVASFLYWGFRQPDPWNLVLGIGIPAAVVVLWGIFMAPKSARRLPVNVVSIASLVLFLLAGDALFAAGATVLGIAMMAVTVVWFAASWVLRRR</sequence>
<evidence type="ECO:0000313" key="3">
    <source>
        <dbReference type="Proteomes" id="UP000247832"/>
    </source>
</evidence>
<keyword evidence="3" id="KW-1185">Reference proteome</keyword>
<dbReference type="Proteomes" id="UP000247832">
    <property type="component" value="Unassembled WGS sequence"/>
</dbReference>
<keyword evidence="1" id="KW-0812">Transmembrane</keyword>